<dbReference type="EMBL" id="CAXDID020000594">
    <property type="protein sequence ID" value="CAL6105277.1"/>
    <property type="molecule type" value="Genomic_DNA"/>
</dbReference>
<gene>
    <name evidence="1" type="ORF">HINF_LOCUS22383</name>
    <name evidence="2" type="ORF">HINF_LOCUS73185</name>
</gene>
<sequence>MQILVESNVPNTQNNLNFDDEFNSCWKSAQMKILLYTKPLVYLVIQTFKLNVAQSVTIVELIALSQSTILFSQPQDTLSQVQFGYSKVICIFVCETNLGVPLENVFVYEIHLYTYSNTYMTMMTRAGFCAQKCAF</sequence>
<organism evidence="1">
    <name type="scientific">Hexamita inflata</name>
    <dbReference type="NCBI Taxonomy" id="28002"/>
    <lineage>
        <taxon>Eukaryota</taxon>
        <taxon>Metamonada</taxon>
        <taxon>Diplomonadida</taxon>
        <taxon>Hexamitidae</taxon>
        <taxon>Hexamitinae</taxon>
        <taxon>Hexamita</taxon>
    </lineage>
</organism>
<dbReference type="Proteomes" id="UP001642409">
    <property type="component" value="Unassembled WGS sequence"/>
</dbReference>
<name>A0AA86UA64_9EUKA</name>
<proteinExistence type="predicted"/>
<evidence type="ECO:0000313" key="3">
    <source>
        <dbReference type="Proteomes" id="UP001642409"/>
    </source>
</evidence>
<comment type="caution">
    <text evidence="1">The sequence shown here is derived from an EMBL/GenBank/DDBJ whole genome shotgun (WGS) entry which is preliminary data.</text>
</comment>
<reference evidence="2 3" key="2">
    <citation type="submission" date="2024-07" db="EMBL/GenBank/DDBJ databases">
        <authorList>
            <person name="Akdeniz Z."/>
        </authorList>
    </citation>
    <scope>NUCLEOTIDE SEQUENCE [LARGE SCALE GENOMIC DNA]</scope>
</reference>
<protein>
    <submittedName>
        <fullName evidence="2">Hypothetical_protein</fullName>
    </submittedName>
</protein>
<evidence type="ECO:0000313" key="1">
    <source>
        <dbReference type="EMBL" id="CAI9934738.1"/>
    </source>
</evidence>
<dbReference type="EMBL" id="CATOUU010000588">
    <property type="protein sequence ID" value="CAI9934738.1"/>
    <property type="molecule type" value="Genomic_DNA"/>
</dbReference>
<reference evidence="1" key="1">
    <citation type="submission" date="2023-06" db="EMBL/GenBank/DDBJ databases">
        <authorList>
            <person name="Kurt Z."/>
        </authorList>
    </citation>
    <scope>NUCLEOTIDE SEQUENCE</scope>
</reference>
<accession>A0AA86UA64</accession>
<evidence type="ECO:0000313" key="2">
    <source>
        <dbReference type="EMBL" id="CAL6105277.1"/>
    </source>
</evidence>
<keyword evidence="3" id="KW-1185">Reference proteome</keyword>
<dbReference type="AlphaFoldDB" id="A0AA86UA64"/>